<protein>
    <submittedName>
        <fullName evidence="1">Uncharacterized protein</fullName>
    </submittedName>
</protein>
<evidence type="ECO:0000313" key="2">
    <source>
        <dbReference type="Proteomes" id="UP000003465"/>
    </source>
</evidence>
<dbReference type="Proteomes" id="UP000003465">
    <property type="component" value="Unassembled WGS sequence"/>
</dbReference>
<organism evidence="1 2">
    <name type="scientific">Pseudomonas amygdali pv. mori str. 301020</name>
    <dbReference type="NCBI Taxonomy" id="629261"/>
    <lineage>
        <taxon>Bacteria</taxon>
        <taxon>Pseudomonadati</taxon>
        <taxon>Pseudomonadota</taxon>
        <taxon>Gammaproteobacteria</taxon>
        <taxon>Pseudomonadales</taxon>
        <taxon>Pseudomonadaceae</taxon>
        <taxon>Pseudomonas</taxon>
        <taxon>Pseudomonas amygdali</taxon>
    </lineage>
</organism>
<name>A0A656GMG6_PSEA0</name>
<proteinExistence type="predicted"/>
<gene>
    <name evidence="1" type="ORF">PSYMO_37741</name>
</gene>
<dbReference type="AlphaFoldDB" id="A0A656GMG6"/>
<evidence type="ECO:0000313" key="1">
    <source>
        <dbReference type="EMBL" id="EGH26918.1"/>
    </source>
</evidence>
<sequence length="35" mass="3742">AEGLQIDSAHLQRDALLNALSGSRGVITVEEHNIN</sequence>
<feature type="non-terminal residue" evidence="1">
    <location>
        <position position="35"/>
    </location>
</feature>
<feature type="non-terminal residue" evidence="1">
    <location>
        <position position="1"/>
    </location>
</feature>
<reference evidence="1 2" key="1">
    <citation type="journal article" date="2011" name="PLoS Pathog.">
        <title>Dynamic evolution of pathogenicity revealed by sequencing and comparative genomics of 19 Pseudomonas syringae isolates.</title>
        <authorList>
            <person name="Baltrus D.A."/>
            <person name="Nishimura M.T."/>
            <person name="Romanchuk A."/>
            <person name="Chang J.H."/>
            <person name="Mukhtar M.S."/>
            <person name="Cherkis K."/>
            <person name="Roach J."/>
            <person name="Grant S.R."/>
            <person name="Jones C.D."/>
            <person name="Dangl J.L."/>
        </authorList>
    </citation>
    <scope>NUCLEOTIDE SEQUENCE [LARGE SCALE GENOMIC DNA]</scope>
    <source>
        <strain evidence="1 2">301020</strain>
    </source>
</reference>
<accession>A0A656GMG6</accession>
<comment type="caution">
    <text evidence="1">The sequence shown here is derived from an EMBL/GenBank/DDBJ whole genome shotgun (WGS) entry which is preliminary data.</text>
</comment>
<dbReference type="EMBL" id="AEAG01003046">
    <property type="protein sequence ID" value="EGH26918.1"/>
    <property type="molecule type" value="Genomic_DNA"/>
</dbReference>